<dbReference type="EMBL" id="BAAAZI010000011">
    <property type="protein sequence ID" value="GAA4144792.1"/>
    <property type="molecule type" value="Genomic_DNA"/>
</dbReference>
<comment type="caution">
    <text evidence="1">The sequence shown here is derived from an EMBL/GenBank/DDBJ whole genome shotgun (WGS) entry which is preliminary data.</text>
</comment>
<dbReference type="InterPro" id="IPR018644">
    <property type="entry name" value="DUF2071"/>
</dbReference>
<protein>
    <recommendedName>
        <fullName evidence="3">Acetoacetate decarboxylase</fullName>
    </recommendedName>
</protein>
<dbReference type="RefSeq" id="WP_344675418.1">
    <property type="nucleotide sequence ID" value="NZ_BAAAZI010000011.1"/>
</dbReference>
<dbReference type="Proteomes" id="UP001500101">
    <property type="component" value="Unassembled WGS sequence"/>
</dbReference>
<evidence type="ECO:0008006" key="3">
    <source>
        <dbReference type="Google" id="ProtNLM"/>
    </source>
</evidence>
<organism evidence="1 2">
    <name type="scientific">Sphingobacterium kyonggiense</name>
    <dbReference type="NCBI Taxonomy" id="714075"/>
    <lineage>
        <taxon>Bacteria</taxon>
        <taxon>Pseudomonadati</taxon>
        <taxon>Bacteroidota</taxon>
        <taxon>Sphingobacteriia</taxon>
        <taxon>Sphingobacteriales</taxon>
        <taxon>Sphingobacteriaceae</taxon>
        <taxon>Sphingobacterium</taxon>
    </lineage>
</organism>
<evidence type="ECO:0000313" key="2">
    <source>
        <dbReference type="Proteomes" id="UP001500101"/>
    </source>
</evidence>
<gene>
    <name evidence="1" type="ORF">GCM10022216_28150</name>
</gene>
<dbReference type="Pfam" id="PF09844">
    <property type="entry name" value="DUF2071"/>
    <property type="match status" value="1"/>
</dbReference>
<accession>A0ABP7Z0Z3</accession>
<proteinExistence type="predicted"/>
<sequence>MDFLKQHPFAIEAHFNYSLVLTFAFPKAELENLIPKPLVLDCYEDKWAFVAVAMVQTKDLRLKGFPKWTGSDFFLIGYRIFVQYKTAAGKRLRGLYILKSETDSALMTKMGNLMTHYGYEKIDISFQENEESILVQSKASDIKVDINHHQMDLSLPAGSPFPDWKTARRYAGPLPFTFYVNAQAGIISIVEGIRNNWTPQPVEVKTWEFGFLKQRSLDHGQLANAFIIRDIPYSWKKGRRENWK</sequence>
<keyword evidence="2" id="KW-1185">Reference proteome</keyword>
<name>A0ABP7Z0Z3_9SPHI</name>
<evidence type="ECO:0000313" key="1">
    <source>
        <dbReference type="EMBL" id="GAA4144792.1"/>
    </source>
</evidence>
<reference evidence="2" key="1">
    <citation type="journal article" date="2019" name="Int. J. Syst. Evol. Microbiol.">
        <title>The Global Catalogue of Microorganisms (GCM) 10K type strain sequencing project: providing services to taxonomists for standard genome sequencing and annotation.</title>
        <authorList>
            <consortium name="The Broad Institute Genomics Platform"/>
            <consortium name="The Broad Institute Genome Sequencing Center for Infectious Disease"/>
            <person name="Wu L."/>
            <person name="Ma J."/>
        </authorList>
    </citation>
    <scope>NUCLEOTIDE SEQUENCE [LARGE SCALE GENOMIC DNA]</scope>
    <source>
        <strain evidence="2">JCM 16704</strain>
    </source>
</reference>